<gene>
    <name evidence="8" type="ORF">CRV07_00395</name>
</gene>
<dbReference type="RefSeq" id="WP_129085876.1">
    <property type="nucleotide sequence ID" value="NZ_CP053836.1"/>
</dbReference>
<keyword evidence="7" id="KW-0812">Transmembrane</keyword>
<evidence type="ECO:0000256" key="4">
    <source>
        <dbReference type="ARBA" id="ARBA00022679"/>
    </source>
</evidence>
<feature type="transmembrane region" description="Helical" evidence="7">
    <location>
        <begin position="21"/>
        <end position="43"/>
    </location>
</feature>
<dbReference type="GO" id="GO:0009247">
    <property type="term" value="P:glycolipid biosynthetic process"/>
    <property type="evidence" value="ECO:0007669"/>
    <property type="project" value="UniProtKB-ARBA"/>
</dbReference>
<dbReference type="InterPro" id="IPR004960">
    <property type="entry name" value="LipA_acyltrans"/>
</dbReference>
<evidence type="ECO:0000256" key="5">
    <source>
        <dbReference type="ARBA" id="ARBA00023136"/>
    </source>
</evidence>
<dbReference type="PANTHER" id="PTHR30606:SF10">
    <property type="entry name" value="PHOSPHATIDYLINOSITOL MANNOSIDE ACYLTRANSFERASE"/>
    <property type="match status" value="1"/>
</dbReference>
<evidence type="ECO:0000256" key="6">
    <source>
        <dbReference type="ARBA" id="ARBA00023315"/>
    </source>
</evidence>
<dbReference type="Pfam" id="PF03279">
    <property type="entry name" value="Lip_A_acyltrans"/>
    <property type="match status" value="1"/>
</dbReference>
<evidence type="ECO:0000256" key="7">
    <source>
        <dbReference type="SAM" id="Phobius"/>
    </source>
</evidence>
<keyword evidence="9" id="KW-1185">Reference proteome</keyword>
<evidence type="ECO:0000256" key="2">
    <source>
        <dbReference type="ARBA" id="ARBA00022475"/>
    </source>
</evidence>
<name>A0A4Q1ANY9_9BACT</name>
<proteinExistence type="predicted"/>
<keyword evidence="6 8" id="KW-0012">Acyltransferase</keyword>
<evidence type="ECO:0000256" key="3">
    <source>
        <dbReference type="ARBA" id="ARBA00022519"/>
    </source>
</evidence>
<dbReference type="Proteomes" id="UP000289758">
    <property type="component" value="Unassembled WGS sequence"/>
</dbReference>
<keyword evidence="3" id="KW-0997">Cell inner membrane</keyword>
<keyword evidence="2" id="KW-1003">Cell membrane</keyword>
<keyword evidence="7" id="KW-1133">Transmembrane helix</keyword>
<evidence type="ECO:0000313" key="8">
    <source>
        <dbReference type="EMBL" id="RXK08299.1"/>
    </source>
</evidence>
<dbReference type="AlphaFoldDB" id="A0A4Q1ANY9"/>
<dbReference type="GO" id="GO:0016746">
    <property type="term" value="F:acyltransferase activity"/>
    <property type="evidence" value="ECO:0007669"/>
    <property type="project" value="UniProtKB-KW"/>
</dbReference>
<protein>
    <submittedName>
        <fullName evidence="8">Lipid A biosynthesis acyltransferase</fullName>
    </submittedName>
</protein>
<dbReference type="GO" id="GO:0005886">
    <property type="term" value="C:plasma membrane"/>
    <property type="evidence" value="ECO:0007669"/>
    <property type="project" value="UniProtKB-SubCell"/>
</dbReference>
<dbReference type="CDD" id="cd07984">
    <property type="entry name" value="LPLAT_LABLAT-like"/>
    <property type="match status" value="1"/>
</dbReference>
<evidence type="ECO:0000313" key="9">
    <source>
        <dbReference type="Proteomes" id="UP000289758"/>
    </source>
</evidence>
<organism evidence="8 9">
    <name type="scientific">Halarcobacter ebronensis</name>
    <dbReference type="NCBI Taxonomy" id="1462615"/>
    <lineage>
        <taxon>Bacteria</taxon>
        <taxon>Pseudomonadati</taxon>
        <taxon>Campylobacterota</taxon>
        <taxon>Epsilonproteobacteria</taxon>
        <taxon>Campylobacterales</taxon>
        <taxon>Arcobacteraceae</taxon>
        <taxon>Halarcobacter</taxon>
    </lineage>
</organism>
<comment type="subcellular location">
    <subcellularLocation>
        <location evidence="1">Cell inner membrane</location>
    </subcellularLocation>
</comment>
<sequence length="285" mass="33638">MHTKQRGSGWSIKLVYNLYRLFGYKFIYYLMYPVTFFYFIFAGNVKNALRIYYANLSLPFNNWIYFNHLRMFAICMVDRFISKVSPNSYTFIIEKRDELEKSLRSGLIMLLSHYGGWATSSNSAKVANKLNIVMKEVLLKEIKSIEESISNEVENINIIDLNEGGLSSSIQIANALLNEEVVAMMADRANDKKHTKSMEFFKKSASFNKNPFQIAYKMAKPIILFFVINEGLQKYRVEYLKLELDKTLKEEEAITKAMEEYVQVFERILKKNPNQWFNFYNFWRE</sequence>
<dbReference type="OrthoDB" id="9808633at2"/>
<evidence type="ECO:0000256" key="1">
    <source>
        <dbReference type="ARBA" id="ARBA00004533"/>
    </source>
</evidence>
<dbReference type="PANTHER" id="PTHR30606">
    <property type="entry name" value="LIPID A BIOSYNTHESIS LAUROYL ACYLTRANSFERASE"/>
    <property type="match status" value="1"/>
</dbReference>
<dbReference type="EMBL" id="PDKK01000001">
    <property type="protein sequence ID" value="RXK08299.1"/>
    <property type="molecule type" value="Genomic_DNA"/>
</dbReference>
<accession>A0A4Q1ANY9</accession>
<reference evidence="8 9" key="1">
    <citation type="submission" date="2017-10" db="EMBL/GenBank/DDBJ databases">
        <title>Genomics of the genus Arcobacter.</title>
        <authorList>
            <person name="Perez-Cataluna A."/>
            <person name="Figueras M.J."/>
        </authorList>
    </citation>
    <scope>NUCLEOTIDE SEQUENCE [LARGE SCALE GENOMIC DNA]</scope>
    <source>
        <strain evidence="8 9">CECT 8441</strain>
    </source>
</reference>
<comment type="caution">
    <text evidence="8">The sequence shown here is derived from an EMBL/GenBank/DDBJ whole genome shotgun (WGS) entry which is preliminary data.</text>
</comment>
<keyword evidence="5 7" id="KW-0472">Membrane</keyword>
<keyword evidence="4 8" id="KW-0808">Transferase</keyword>